<gene>
    <name evidence="12" type="primary">hapln2</name>
    <name evidence="12" type="ORF">DAT39_002514</name>
</gene>
<evidence type="ECO:0000256" key="8">
    <source>
        <dbReference type="ARBA" id="ARBA00038272"/>
    </source>
</evidence>
<proteinExistence type="inferred from homology"/>
<comment type="caution">
    <text evidence="12">The sequence shown here is derived from an EMBL/GenBank/DDBJ whole genome shotgun (WGS) entry which is preliminary data.</text>
</comment>
<comment type="similarity">
    <text evidence="8">Belongs to the HAPLN family.</text>
</comment>
<evidence type="ECO:0000256" key="3">
    <source>
        <dbReference type="ARBA" id="ARBA00022530"/>
    </source>
</evidence>
<keyword evidence="7" id="KW-0393">Immunoglobulin domain</keyword>
<dbReference type="AlphaFoldDB" id="A0A8J4U6W2"/>
<protein>
    <submittedName>
        <fullName evidence="12">Hyaluronan and proteoglycan link protein 2</fullName>
    </submittedName>
</protein>
<keyword evidence="2" id="KW-0964">Secreted</keyword>
<keyword evidence="4" id="KW-0677">Repeat</keyword>
<dbReference type="GO" id="GO:0007155">
    <property type="term" value="P:cell adhesion"/>
    <property type="evidence" value="ECO:0007669"/>
    <property type="project" value="InterPro"/>
</dbReference>
<evidence type="ECO:0000256" key="5">
    <source>
        <dbReference type="ARBA" id="ARBA00023157"/>
    </source>
</evidence>
<dbReference type="Gene3D" id="3.10.100.10">
    <property type="entry name" value="Mannose-Binding Protein A, subunit A"/>
    <property type="match status" value="2"/>
</dbReference>
<dbReference type="EMBL" id="QNUK01000019">
    <property type="protein sequence ID" value="KAF5907735.1"/>
    <property type="molecule type" value="Genomic_DNA"/>
</dbReference>
<dbReference type="GO" id="GO:0045202">
    <property type="term" value="C:synapse"/>
    <property type="evidence" value="ECO:0007669"/>
    <property type="project" value="TreeGrafter"/>
</dbReference>
<evidence type="ECO:0000313" key="13">
    <source>
        <dbReference type="Proteomes" id="UP000727407"/>
    </source>
</evidence>
<dbReference type="GO" id="GO:0005615">
    <property type="term" value="C:extracellular space"/>
    <property type="evidence" value="ECO:0007669"/>
    <property type="project" value="TreeGrafter"/>
</dbReference>
<evidence type="ECO:0000259" key="10">
    <source>
        <dbReference type="PROSITE" id="PS50835"/>
    </source>
</evidence>
<dbReference type="FunFam" id="3.10.100.10:FF:000002">
    <property type="entry name" value="Hyaluronan proteoglycan link protein 1"/>
    <property type="match status" value="1"/>
</dbReference>
<feature type="non-terminal residue" evidence="12">
    <location>
        <position position="315"/>
    </location>
</feature>
<dbReference type="InterPro" id="IPR007110">
    <property type="entry name" value="Ig-like_dom"/>
</dbReference>
<evidence type="ECO:0000256" key="2">
    <source>
        <dbReference type="ARBA" id="ARBA00022525"/>
    </source>
</evidence>
<evidence type="ECO:0000259" key="11">
    <source>
        <dbReference type="PROSITE" id="PS50963"/>
    </source>
</evidence>
<organism evidence="12 13">
    <name type="scientific">Clarias magur</name>
    <name type="common">Asian catfish</name>
    <name type="synonym">Macropteronotus magur</name>
    <dbReference type="NCBI Taxonomy" id="1594786"/>
    <lineage>
        <taxon>Eukaryota</taxon>
        <taxon>Metazoa</taxon>
        <taxon>Chordata</taxon>
        <taxon>Craniata</taxon>
        <taxon>Vertebrata</taxon>
        <taxon>Euteleostomi</taxon>
        <taxon>Actinopterygii</taxon>
        <taxon>Neopterygii</taxon>
        <taxon>Teleostei</taxon>
        <taxon>Ostariophysi</taxon>
        <taxon>Siluriformes</taxon>
        <taxon>Clariidae</taxon>
        <taxon>Clarias</taxon>
    </lineage>
</organism>
<dbReference type="GO" id="GO:0072534">
    <property type="term" value="C:perineuronal net"/>
    <property type="evidence" value="ECO:0007669"/>
    <property type="project" value="TreeGrafter"/>
</dbReference>
<dbReference type="InterPro" id="IPR036179">
    <property type="entry name" value="Ig-like_dom_sf"/>
</dbReference>
<comment type="subcellular location">
    <subcellularLocation>
        <location evidence="1">Secreted</location>
        <location evidence="1">Extracellular space</location>
        <location evidence="1">Extracellular matrix</location>
    </subcellularLocation>
</comment>
<evidence type="ECO:0000256" key="4">
    <source>
        <dbReference type="ARBA" id="ARBA00022737"/>
    </source>
</evidence>
<dbReference type="PROSITE" id="PS50835">
    <property type="entry name" value="IG_LIKE"/>
    <property type="match status" value="1"/>
</dbReference>
<dbReference type="OrthoDB" id="5359219at2759"/>
<name>A0A8J4U6W2_CLAMG</name>
<dbReference type="FunFam" id="3.10.100.10:FF:000001">
    <property type="entry name" value="Hyaluronan proteoglycan link protein 1"/>
    <property type="match status" value="1"/>
</dbReference>
<dbReference type="InterPro" id="IPR003599">
    <property type="entry name" value="Ig_sub"/>
</dbReference>
<dbReference type="InterPro" id="IPR013783">
    <property type="entry name" value="Ig-like_fold"/>
</dbReference>
<dbReference type="SUPFAM" id="SSF48726">
    <property type="entry name" value="Immunoglobulin"/>
    <property type="match status" value="1"/>
</dbReference>
<dbReference type="InterPro" id="IPR013106">
    <property type="entry name" value="Ig_V-set"/>
</dbReference>
<dbReference type="Pfam" id="PF00193">
    <property type="entry name" value="Xlink"/>
    <property type="match status" value="2"/>
</dbReference>
<dbReference type="Gene3D" id="2.60.40.10">
    <property type="entry name" value="Immunoglobulins"/>
    <property type="match status" value="1"/>
</dbReference>
<evidence type="ECO:0000256" key="9">
    <source>
        <dbReference type="PROSITE-ProRule" id="PRU00323"/>
    </source>
</evidence>
<keyword evidence="5 9" id="KW-1015">Disulfide bond</keyword>
<evidence type="ECO:0000256" key="6">
    <source>
        <dbReference type="ARBA" id="ARBA00023290"/>
    </source>
</evidence>
<feature type="disulfide bond" evidence="9">
    <location>
        <begin position="268"/>
        <end position="289"/>
    </location>
</feature>
<dbReference type="GO" id="GO:0002052">
    <property type="term" value="P:positive regulation of neuroblast proliferation"/>
    <property type="evidence" value="ECO:0007669"/>
    <property type="project" value="TreeGrafter"/>
</dbReference>
<dbReference type="GO" id="GO:0005540">
    <property type="term" value="F:hyaluronic acid binding"/>
    <property type="evidence" value="ECO:0007669"/>
    <property type="project" value="UniProtKB-KW"/>
</dbReference>
<feature type="non-terminal residue" evidence="12">
    <location>
        <position position="1"/>
    </location>
</feature>
<evidence type="ECO:0000313" key="12">
    <source>
        <dbReference type="EMBL" id="KAF5907735.1"/>
    </source>
</evidence>
<dbReference type="GO" id="GO:0001501">
    <property type="term" value="P:skeletal system development"/>
    <property type="evidence" value="ECO:0007669"/>
    <property type="project" value="TreeGrafter"/>
</dbReference>
<dbReference type="InterPro" id="IPR000538">
    <property type="entry name" value="Link_dom"/>
</dbReference>
<feature type="domain" description="Link" evidence="11">
    <location>
        <begin position="221"/>
        <end position="315"/>
    </location>
</feature>
<dbReference type="PRINTS" id="PR01265">
    <property type="entry name" value="LINKMODULE"/>
</dbReference>
<reference evidence="12" key="1">
    <citation type="submission" date="2020-07" db="EMBL/GenBank/DDBJ databases">
        <title>Clarias magur genome sequencing, assembly and annotation.</title>
        <authorList>
            <person name="Kushwaha B."/>
            <person name="Kumar R."/>
            <person name="Das P."/>
            <person name="Joshi C.G."/>
            <person name="Kumar D."/>
            <person name="Nagpure N.S."/>
            <person name="Pandey M."/>
            <person name="Agarwal S."/>
            <person name="Srivastava S."/>
            <person name="Singh M."/>
            <person name="Sahoo L."/>
            <person name="Jayasankar P."/>
            <person name="Meher P.K."/>
            <person name="Koringa P.G."/>
            <person name="Iquebal M.A."/>
            <person name="Das S.P."/>
            <person name="Bit A."/>
            <person name="Patnaik S."/>
            <person name="Patel N."/>
            <person name="Shah T.M."/>
            <person name="Hinsu A."/>
            <person name="Jena J.K."/>
        </authorList>
    </citation>
    <scope>NUCLEOTIDE SEQUENCE</scope>
    <source>
        <strain evidence="12">CIFAMagur01</strain>
        <tissue evidence="12">Testis</tissue>
    </source>
</reference>
<dbReference type="PANTHER" id="PTHR22804">
    <property type="entry name" value="AGGRECAN/VERSICAN PROTEOGLYCAN"/>
    <property type="match status" value="1"/>
</dbReference>
<feature type="domain" description="Link" evidence="11">
    <location>
        <begin position="126"/>
        <end position="220"/>
    </location>
</feature>
<dbReference type="PROSITE" id="PS50963">
    <property type="entry name" value="LINK_2"/>
    <property type="match status" value="2"/>
</dbReference>
<keyword evidence="13" id="KW-1185">Reference proteome</keyword>
<dbReference type="Pfam" id="PF07686">
    <property type="entry name" value="V-set"/>
    <property type="match status" value="1"/>
</dbReference>
<dbReference type="Proteomes" id="UP000727407">
    <property type="component" value="Unassembled WGS sequence"/>
</dbReference>
<keyword evidence="3" id="KW-0272">Extracellular matrix</keyword>
<dbReference type="SUPFAM" id="SSF56436">
    <property type="entry name" value="C-type lectin-like"/>
    <property type="match status" value="2"/>
</dbReference>
<evidence type="ECO:0000256" key="7">
    <source>
        <dbReference type="ARBA" id="ARBA00023319"/>
    </source>
</evidence>
<dbReference type="CDD" id="cd03519">
    <property type="entry name" value="Link_domain_HAPLN_module_2"/>
    <property type="match status" value="1"/>
</dbReference>
<feature type="disulfide bond" evidence="9">
    <location>
        <begin position="172"/>
        <end position="193"/>
    </location>
</feature>
<feature type="domain" description="Ig-like" evidence="10">
    <location>
        <begin position="16"/>
        <end position="120"/>
    </location>
</feature>
<dbReference type="GO" id="GO:0007417">
    <property type="term" value="P:central nervous system development"/>
    <property type="evidence" value="ECO:0007669"/>
    <property type="project" value="TreeGrafter"/>
</dbReference>
<dbReference type="SMART" id="SM00445">
    <property type="entry name" value="LINK"/>
    <property type="match status" value="2"/>
</dbReference>
<evidence type="ECO:0000256" key="1">
    <source>
        <dbReference type="ARBA" id="ARBA00004498"/>
    </source>
</evidence>
<accession>A0A8J4U6W2</accession>
<comment type="caution">
    <text evidence="9">Lacks conserved residue(s) required for the propagation of feature annotation.</text>
</comment>
<dbReference type="SMART" id="SM00409">
    <property type="entry name" value="IG"/>
    <property type="match status" value="1"/>
</dbReference>
<dbReference type="InterPro" id="IPR016186">
    <property type="entry name" value="C-type_lectin-like/link_sf"/>
</dbReference>
<dbReference type="InterPro" id="IPR050691">
    <property type="entry name" value="Hyaluronan_bind_Proteoglycan"/>
</dbReference>
<sequence>NNFSDKDNELQYLMEPPVYAEIKAHRGQNATLPCVLRSVPAYFKVKWSKVEPRGTRVENIVLISNGHVVKHYGKWQSKASLRRNHVLDISLCLTKLELQDYGLYQCELINGIYDESVTISLNIEGVVFPYQSRNGRYKFTYSEAESACAKQDAILATYTQLYREWTEGLETCNAGWLNDGTVHYPILNPRPACGKDLLPGIRSYGPQHKTKDRYDAFCFTSTTEGSVFYVPGTLNFSEAARACEDKGASLALVGQLYSSWKFLGLERCDGGWLQDGSVRFPIISPKERCGGIPQPGVHSFGFPKKSIRFYGAYCY</sequence>
<dbReference type="InterPro" id="IPR016187">
    <property type="entry name" value="CTDL_fold"/>
</dbReference>
<dbReference type="PANTHER" id="PTHR22804:SF8">
    <property type="entry name" value="HYALURONAN AND PROTEOGLYCAN LINK PROTEIN 2"/>
    <property type="match status" value="1"/>
</dbReference>
<dbReference type="GO" id="GO:0010001">
    <property type="term" value="P:glial cell differentiation"/>
    <property type="evidence" value="ECO:0007669"/>
    <property type="project" value="TreeGrafter"/>
</dbReference>
<keyword evidence="6" id="KW-0373">Hyaluronic acid</keyword>